<feature type="region of interest" description="Disordered" evidence="1">
    <location>
        <begin position="181"/>
        <end position="204"/>
    </location>
</feature>
<evidence type="ECO:0000313" key="3">
    <source>
        <dbReference type="EMBL" id="KTB38083.1"/>
    </source>
</evidence>
<evidence type="ECO:0000256" key="1">
    <source>
        <dbReference type="SAM" id="MobiDB-lite"/>
    </source>
</evidence>
<keyword evidence="2" id="KW-0472">Membrane</keyword>
<organism evidence="3 4">
    <name type="scientific">Moniliophthora roreri</name>
    <name type="common">Frosty pod rot fungus</name>
    <name type="synonym">Monilia roreri</name>
    <dbReference type="NCBI Taxonomy" id="221103"/>
    <lineage>
        <taxon>Eukaryota</taxon>
        <taxon>Fungi</taxon>
        <taxon>Dikarya</taxon>
        <taxon>Basidiomycota</taxon>
        <taxon>Agaricomycotina</taxon>
        <taxon>Agaricomycetes</taxon>
        <taxon>Agaricomycetidae</taxon>
        <taxon>Agaricales</taxon>
        <taxon>Marasmiineae</taxon>
        <taxon>Marasmiaceae</taxon>
        <taxon>Moniliophthora</taxon>
    </lineage>
</organism>
<protein>
    <recommendedName>
        <fullName evidence="5">Mid2 domain-containing protein</fullName>
    </recommendedName>
</protein>
<comment type="caution">
    <text evidence="3">The sequence shown here is derived from an EMBL/GenBank/DDBJ whole genome shotgun (WGS) entry which is preliminary data.</text>
</comment>
<evidence type="ECO:0000313" key="4">
    <source>
        <dbReference type="Proteomes" id="UP000054988"/>
    </source>
</evidence>
<dbReference type="EMBL" id="LATX01001783">
    <property type="protein sequence ID" value="KTB38083.1"/>
    <property type="molecule type" value="Genomic_DNA"/>
</dbReference>
<keyword evidence="2" id="KW-1133">Transmembrane helix</keyword>
<reference evidence="3 4" key="1">
    <citation type="submission" date="2015-12" db="EMBL/GenBank/DDBJ databases">
        <title>Draft genome sequence of Moniliophthora roreri, the causal agent of frosty pod rot of cacao.</title>
        <authorList>
            <person name="Aime M.C."/>
            <person name="Diaz-Valderrama J.R."/>
            <person name="Kijpornyongpan T."/>
            <person name="Phillips-Mora W."/>
        </authorList>
    </citation>
    <scope>NUCLEOTIDE SEQUENCE [LARGE SCALE GENOMIC DNA]</scope>
    <source>
        <strain evidence="3 4">MCA 2952</strain>
    </source>
</reference>
<accession>A0A0W0FP09</accession>
<feature type="region of interest" description="Disordered" evidence="1">
    <location>
        <begin position="64"/>
        <end position="90"/>
    </location>
</feature>
<proteinExistence type="predicted"/>
<name>A0A0W0FP09_MONRR</name>
<keyword evidence="2" id="KW-0812">Transmembrane</keyword>
<sequence>MTNCLYRHTTTEVIVSASLSQTVTQSTSITTIVTTTNGTVVTEKSTITTPITVTSAFPQTTTSVGVISTGNTTQSPPPSSNTEQQADTGSSKSRIIGAVLGTLLGVLIILALILLYRRYRRRRYNRAPSSIAFDRDKMVSGRRWWTPPPYTFARKSHTEVSYQPEPDVISLATSESVSQLWSESNVTEKRLPARPSTDVSEKVG</sequence>
<dbReference type="AlphaFoldDB" id="A0A0W0FP09"/>
<evidence type="ECO:0008006" key="5">
    <source>
        <dbReference type="Google" id="ProtNLM"/>
    </source>
</evidence>
<dbReference type="Proteomes" id="UP000054988">
    <property type="component" value="Unassembled WGS sequence"/>
</dbReference>
<evidence type="ECO:0000256" key="2">
    <source>
        <dbReference type="SAM" id="Phobius"/>
    </source>
</evidence>
<gene>
    <name evidence="3" type="ORF">WG66_9339</name>
</gene>
<feature type="transmembrane region" description="Helical" evidence="2">
    <location>
        <begin position="95"/>
        <end position="116"/>
    </location>
</feature>